<feature type="zinc finger region" description="TAZ-type" evidence="12">
    <location>
        <begin position="50"/>
        <end position="129"/>
    </location>
</feature>
<dbReference type="PANTHER" id="PTHR13808">
    <property type="entry name" value="CBP/P300-RELATED"/>
    <property type="match status" value="1"/>
</dbReference>
<dbReference type="SUPFAM" id="SSF57933">
    <property type="entry name" value="TAZ domain"/>
    <property type="match status" value="1"/>
</dbReference>
<protein>
    <recommendedName>
        <fullName evidence="2">histone acetyltransferase</fullName>
        <ecNumber evidence="2">2.3.1.48</ecNumber>
    </recommendedName>
</protein>
<comment type="subcellular location">
    <subcellularLocation>
        <location evidence="1">Nucleus</location>
    </subcellularLocation>
</comment>
<keyword evidence="8" id="KW-0805">Transcription regulation</keyword>
<keyword evidence="6 12" id="KW-0862">Zinc</keyword>
<evidence type="ECO:0000256" key="12">
    <source>
        <dbReference type="PROSITE-ProRule" id="PRU00203"/>
    </source>
</evidence>
<keyword evidence="16" id="KW-1185">Reference proteome</keyword>
<dbReference type="PROSITE" id="PS50134">
    <property type="entry name" value="ZF_TAZ"/>
    <property type="match status" value="1"/>
</dbReference>
<comment type="catalytic activity">
    <reaction evidence="11">
        <text>L-lysyl-[protein] + acetyl-CoA = N(6)-acetyl-L-lysyl-[protein] + CoA + H(+)</text>
        <dbReference type="Rhea" id="RHEA:45948"/>
        <dbReference type="Rhea" id="RHEA-COMP:9752"/>
        <dbReference type="Rhea" id="RHEA-COMP:10731"/>
        <dbReference type="ChEBI" id="CHEBI:15378"/>
        <dbReference type="ChEBI" id="CHEBI:29969"/>
        <dbReference type="ChEBI" id="CHEBI:57287"/>
        <dbReference type="ChEBI" id="CHEBI:57288"/>
        <dbReference type="ChEBI" id="CHEBI:61930"/>
        <dbReference type="EC" id="2.3.1.48"/>
    </reaction>
</comment>
<evidence type="ECO:0000256" key="3">
    <source>
        <dbReference type="ARBA" id="ARBA00022679"/>
    </source>
</evidence>
<evidence type="ECO:0000256" key="4">
    <source>
        <dbReference type="ARBA" id="ARBA00022723"/>
    </source>
</evidence>
<evidence type="ECO:0000256" key="13">
    <source>
        <dbReference type="SAM" id="MobiDB-lite"/>
    </source>
</evidence>
<evidence type="ECO:0000256" key="8">
    <source>
        <dbReference type="ARBA" id="ARBA00023015"/>
    </source>
</evidence>
<evidence type="ECO:0000313" key="16">
    <source>
        <dbReference type="Proteomes" id="UP001303046"/>
    </source>
</evidence>
<evidence type="ECO:0000256" key="10">
    <source>
        <dbReference type="ARBA" id="ARBA00023242"/>
    </source>
</evidence>
<reference evidence="15 16" key="1">
    <citation type="submission" date="2023-08" db="EMBL/GenBank/DDBJ databases">
        <title>A Necator americanus chromosomal reference genome.</title>
        <authorList>
            <person name="Ilik V."/>
            <person name="Petrzelkova K.J."/>
            <person name="Pardy F."/>
            <person name="Fuh T."/>
            <person name="Niatou-Singa F.S."/>
            <person name="Gouil Q."/>
            <person name="Baker L."/>
            <person name="Ritchie M.E."/>
            <person name="Jex A.R."/>
            <person name="Gazzola D."/>
            <person name="Li H."/>
            <person name="Toshio Fujiwara R."/>
            <person name="Zhan B."/>
            <person name="Aroian R.V."/>
            <person name="Pafco B."/>
            <person name="Schwarz E.M."/>
        </authorList>
    </citation>
    <scope>NUCLEOTIDE SEQUENCE [LARGE SCALE GENOMIC DNA]</scope>
    <source>
        <strain evidence="15 16">Aroian</strain>
        <tissue evidence="15">Whole animal</tissue>
    </source>
</reference>
<evidence type="ECO:0000256" key="2">
    <source>
        <dbReference type="ARBA" id="ARBA00013184"/>
    </source>
</evidence>
<dbReference type="InterPro" id="IPR013178">
    <property type="entry name" value="Histone_AcTrfase_Rtt109/CBP"/>
</dbReference>
<dbReference type="EC" id="2.3.1.48" evidence="2"/>
<evidence type="ECO:0000259" key="14">
    <source>
        <dbReference type="PROSITE" id="PS50134"/>
    </source>
</evidence>
<keyword evidence="4 12" id="KW-0479">Metal-binding</keyword>
<evidence type="ECO:0000256" key="7">
    <source>
        <dbReference type="ARBA" id="ARBA00022853"/>
    </source>
</evidence>
<evidence type="ECO:0000256" key="1">
    <source>
        <dbReference type="ARBA" id="ARBA00004123"/>
    </source>
</evidence>
<dbReference type="SMART" id="SM00551">
    <property type="entry name" value="ZnF_TAZ"/>
    <property type="match status" value="1"/>
</dbReference>
<feature type="domain" description="TAZ-type" evidence="14">
    <location>
        <begin position="50"/>
        <end position="129"/>
    </location>
</feature>
<dbReference type="Pfam" id="PF02135">
    <property type="entry name" value="zf-TAZ"/>
    <property type="match status" value="1"/>
</dbReference>
<dbReference type="PANTHER" id="PTHR13808:SF1">
    <property type="entry name" value="HISTONE ACETYLTRANSFERASE"/>
    <property type="match status" value="1"/>
</dbReference>
<keyword evidence="3" id="KW-0808">Transferase</keyword>
<accession>A0ABR1E9I0</accession>
<feature type="region of interest" description="Disordered" evidence="13">
    <location>
        <begin position="174"/>
        <end position="193"/>
    </location>
</feature>
<sequence length="193" mass="22307">MPIRGCNECSERATWICWLDEDLVLCEKCYAKLVNPEFMEPRRPFIYDTGPPLSSSIEESVRFLEHAYECQSPECDNRACRRIKQILEHRGGCQSPDSCSICEGLHEYCRHHVNFCNRSNCKILFCEELRKIANPPKVDRESRIKTYFPGWPCQRSARPASIRINTRVISSLSSPRLQGLDQPSEYPSSSMKN</sequence>
<keyword evidence="7" id="KW-0156">Chromatin regulator</keyword>
<proteinExistence type="predicted"/>
<gene>
    <name evidence="15" type="primary">Necator_chrX.g21288</name>
    <name evidence="15" type="ORF">RB195_021127</name>
</gene>
<keyword evidence="5 12" id="KW-0863">Zinc-finger</keyword>
<keyword evidence="10" id="KW-0539">Nucleus</keyword>
<keyword evidence="9" id="KW-0804">Transcription</keyword>
<evidence type="ECO:0000256" key="5">
    <source>
        <dbReference type="ARBA" id="ARBA00022771"/>
    </source>
</evidence>
<organism evidence="15 16">
    <name type="scientific">Necator americanus</name>
    <name type="common">Human hookworm</name>
    <dbReference type="NCBI Taxonomy" id="51031"/>
    <lineage>
        <taxon>Eukaryota</taxon>
        <taxon>Metazoa</taxon>
        <taxon>Ecdysozoa</taxon>
        <taxon>Nematoda</taxon>
        <taxon>Chromadorea</taxon>
        <taxon>Rhabditida</taxon>
        <taxon>Rhabditina</taxon>
        <taxon>Rhabditomorpha</taxon>
        <taxon>Strongyloidea</taxon>
        <taxon>Ancylostomatidae</taxon>
        <taxon>Bunostominae</taxon>
        <taxon>Necator</taxon>
    </lineage>
</organism>
<evidence type="ECO:0000313" key="15">
    <source>
        <dbReference type="EMBL" id="KAK6759350.1"/>
    </source>
</evidence>
<comment type="caution">
    <text evidence="15">The sequence shown here is derived from an EMBL/GenBank/DDBJ whole genome shotgun (WGS) entry which is preliminary data.</text>
</comment>
<dbReference type="InterPro" id="IPR000197">
    <property type="entry name" value="Znf_TAZ"/>
</dbReference>
<evidence type="ECO:0000256" key="6">
    <source>
        <dbReference type="ARBA" id="ARBA00022833"/>
    </source>
</evidence>
<dbReference type="InterPro" id="IPR035898">
    <property type="entry name" value="TAZ_dom_sf"/>
</dbReference>
<evidence type="ECO:0000256" key="9">
    <source>
        <dbReference type="ARBA" id="ARBA00023163"/>
    </source>
</evidence>
<name>A0ABR1E9I0_NECAM</name>
<dbReference type="Proteomes" id="UP001303046">
    <property type="component" value="Unassembled WGS sequence"/>
</dbReference>
<dbReference type="Gene3D" id="1.20.1020.10">
    <property type="entry name" value="TAZ domain"/>
    <property type="match status" value="1"/>
</dbReference>
<dbReference type="EMBL" id="JAVFWL010000006">
    <property type="protein sequence ID" value="KAK6759350.1"/>
    <property type="molecule type" value="Genomic_DNA"/>
</dbReference>
<evidence type="ECO:0000256" key="11">
    <source>
        <dbReference type="ARBA" id="ARBA00048017"/>
    </source>
</evidence>